<dbReference type="EC" id="3.6.4.13" evidence="2"/>
<dbReference type="CDD" id="cd17957">
    <property type="entry name" value="DEADc_DDX52"/>
    <property type="match status" value="1"/>
</dbReference>
<feature type="domain" description="Helicase C-terminal" evidence="19">
    <location>
        <begin position="370"/>
        <end position="537"/>
    </location>
</feature>
<feature type="short sequence motif" description="Q motif" evidence="16">
    <location>
        <begin position="80"/>
        <end position="108"/>
    </location>
</feature>
<comment type="catalytic activity">
    <reaction evidence="15">
        <text>ATP + H2O = ADP + phosphate + H(+)</text>
        <dbReference type="Rhea" id="RHEA:13065"/>
        <dbReference type="ChEBI" id="CHEBI:15377"/>
        <dbReference type="ChEBI" id="CHEBI:15378"/>
        <dbReference type="ChEBI" id="CHEBI:30616"/>
        <dbReference type="ChEBI" id="CHEBI:43474"/>
        <dbReference type="ChEBI" id="CHEBI:456216"/>
        <dbReference type="EC" id="3.6.4.13"/>
    </reaction>
</comment>
<dbReference type="InterPro" id="IPR027417">
    <property type="entry name" value="P-loop_NTPase"/>
</dbReference>
<dbReference type="GO" id="GO:0005634">
    <property type="term" value="C:nucleus"/>
    <property type="evidence" value="ECO:0007669"/>
    <property type="project" value="UniProtKB-SubCell"/>
</dbReference>
<evidence type="ECO:0000256" key="14">
    <source>
        <dbReference type="ARBA" id="ARBA00024419"/>
    </source>
</evidence>
<name>A0A6G1I0P8_9PEZI</name>
<dbReference type="PANTHER" id="PTHR47959:SF15">
    <property type="entry name" value="RNA HELICASE"/>
    <property type="match status" value="1"/>
</dbReference>
<evidence type="ECO:0000256" key="15">
    <source>
        <dbReference type="ARBA" id="ARBA00047984"/>
    </source>
</evidence>
<dbReference type="GO" id="GO:0003724">
    <property type="term" value="F:RNA helicase activity"/>
    <property type="evidence" value="ECO:0007669"/>
    <property type="project" value="UniProtKB-EC"/>
</dbReference>
<feature type="region of interest" description="Disordered" evidence="17">
    <location>
        <begin position="220"/>
        <end position="246"/>
    </location>
</feature>
<evidence type="ECO:0000256" key="11">
    <source>
        <dbReference type="ARBA" id="ARBA00024355"/>
    </source>
</evidence>
<keyword evidence="4" id="KW-0547">Nucleotide-binding</keyword>
<evidence type="ECO:0000256" key="4">
    <source>
        <dbReference type="ARBA" id="ARBA00022741"/>
    </source>
</evidence>
<keyword evidence="9" id="KW-0539">Nucleus</keyword>
<feature type="domain" description="DEAD-box RNA helicase Q" evidence="20">
    <location>
        <begin position="80"/>
        <end position="108"/>
    </location>
</feature>
<keyword evidence="6" id="KW-0347">Helicase</keyword>
<comment type="similarity">
    <text evidence="11">Belongs to the DEAD box helicase family. DDX52/ROK1 subfamily.</text>
</comment>
<evidence type="ECO:0000256" key="17">
    <source>
        <dbReference type="SAM" id="MobiDB-lite"/>
    </source>
</evidence>
<keyword evidence="5 21" id="KW-0378">Hydrolase</keyword>
<evidence type="ECO:0000259" key="20">
    <source>
        <dbReference type="PROSITE" id="PS51195"/>
    </source>
</evidence>
<comment type="function">
    <text evidence="10">ATP-dependent RNA helicase involved in 40S ribosomal subunit biogenesis. Required for the processing and cleavage of 35S pre-rRNA at sites A0, A1, and A2, leading to mature 18S rRNA.</text>
</comment>
<evidence type="ECO:0000259" key="19">
    <source>
        <dbReference type="PROSITE" id="PS51194"/>
    </source>
</evidence>
<dbReference type="GO" id="GO:0016787">
    <property type="term" value="F:hydrolase activity"/>
    <property type="evidence" value="ECO:0007669"/>
    <property type="project" value="UniProtKB-KW"/>
</dbReference>
<evidence type="ECO:0000259" key="18">
    <source>
        <dbReference type="PROSITE" id="PS51192"/>
    </source>
</evidence>
<protein>
    <recommendedName>
        <fullName evidence="13">ATP-dependent RNA helicase ROK1</fullName>
        <ecNumber evidence="2">3.6.4.13</ecNumber>
    </recommendedName>
    <alternativeName>
        <fullName evidence="14">ATP-dependent RNA helicase rok1</fullName>
    </alternativeName>
</protein>
<proteinExistence type="inferred from homology"/>
<dbReference type="InterPro" id="IPR011545">
    <property type="entry name" value="DEAD/DEAH_box_helicase_dom"/>
</dbReference>
<feature type="compositionally biased region" description="Basic and acidic residues" evidence="17">
    <location>
        <begin position="572"/>
        <end position="586"/>
    </location>
</feature>
<dbReference type="SMART" id="SM00490">
    <property type="entry name" value="HELICc"/>
    <property type="match status" value="1"/>
</dbReference>
<keyword evidence="22" id="KW-1185">Reference proteome</keyword>
<dbReference type="GO" id="GO:0003723">
    <property type="term" value="F:RNA binding"/>
    <property type="evidence" value="ECO:0007669"/>
    <property type="project" value="UniProtKB-KW"/>
</dbReference>
<feature type="region of interest" description="Disordered" evidence="17">
    <location>
        <begin position="559"/>
        <end position="608"/>
    </location>
</feature>
<keyword evidence="3" id="KW-0690">Ribosome biogenesis</keyword>
<evidence type="ECO:0000256" key="3">
    <source>
        <dbReference type="ARBA" id="ARBA00022517"/>
    </source>
</evidence>
<feature type="compositionally biased region" description="Acidic residues" evidence="17">
    <location>
        <begin position="227"/>
        <end position="238"/>
    </location>
</feature>
<comment type="subunit">
    <text evidence="12">Interacts with the U3 snoRNA and is associated with the 90S and 40S pre-ribosomes.</text>
</comment>
<organism evidence="21 22">
    <name type="scientific">Trichodelitschia bisporula</name>
    <dbReference type="NCBI Taxonomy" id="703511"/>
    <lineage>
        <taxon>Eukaryota</taxon>
        <taxon>Fungi</taxon>
        <taxon>Dikarya</taxon>
        <taxon>Ascomycota</taxon>
        <taxon>Pezizomycotina</taxon>
        <taxon>Dothideomycetes</taxon>
        <taxon>Dothideomycetes incertae sedis</taxon>
        <taxon>Phaeotrichales</taxon>
        <taxon>Phaeotrichaceae</taxon>
        <taxon>Trichodelitschia</taxon>
    </lineage>
</organism>
<dbReference type="AlphaFoldDB" id="A0A6G1I0P8"/>
<dbReference type="PANTHER" id="PTHR47959">
    <property type="entry name" value="ATP-DEPENDENT RNA HELICASE RHLE-RELATED"/>
    <property type="match status" value="1"/>
</dbReference>
<dbReference type="SMART" id="SM00487">
    <property type="entry name" value="DEXDc"/>
    <property type="match status" value="1"/>
</dbReference>
<dbReference type="SUPFAM" id="SSF52540">
    <property type="entry name" value="P-loop containing nucleoside triphosphate hydrolases"/>
    <property type="match status" value="1"/>
</dbReference>
<dbReference type="Pfam" id="PF00270">
    <property type="entry name" value="DEAD"/>
    <property type="match status" value="1"/>
</dbReference>
<evidence type="ECO:0000313" key="22">
    <source>
        <dbReference type="Proteomes" id="UP000799640"/>
    </source>
</evidence>
<evidence type="ECO:0000256" key="9">
    <source>
        <dbReference type="ARBA" id="ARBA00023242"/>
    </source>
</evidence>
<evidence type="ECO:0000256" key="10">
    <source>
        <dbReference type="ARBA" id="ARBA00024310"/>
    </source>
</evidence>
<evidence type="ECO:0000256" key="12">
    <source>
        <dbReference type="ARBA" id="ARBA00024367"/>
    </source>
</evidence>
<dbReference type="PROSITE" id="PS51192">
    <property type="entry name" value="HELICASE_ATP_BIND_1"/>
    <property type="match status" value="1"/>
</dbReference>
<evidence type="ECO:0000256" key="1">
    <source>
        <dbReference type="ARBA" id="ARBA00004123"/>
    </source>
</evidence>
<feature type="compositionally biased region" description="Acidic residues" evidence="17">
    <location>
        <begin position="599"/>
        <end position="608"/>
    </location>
</feature>
<dbReference type="CDD" id="cd18787">
    <property type="entry name" value="SF2_C_DEAD"/>
    <property type="match status" value="1"/>
</dbReference>
<dbReference type="PROSITE" id="PS51194">
    <property type="entry name" value="HELICASE_CTER"/>
    <property type="match status" value="1"/>
</dbReference>
<keyword evidence="8" id="KW-0694">RNA-binding</keyword>
<evidence type="ECO:0000256" key="16">
    <source>
        <dbReference type="PROSITE-ProRule" id="PRU00552"/>
    </source>
</evidence>
<dbReference type="PROSITE" id="PS51195">
    <property type="entry name" value="Q_MOTIF"/>
    <property type="match status" value="1"/>
</dbReference>
<dbReference type="InterPro" id="IPR014001">
    <property type="entry name" value="Helicase_ATP-bd"/>
</dbReference>
<dbReference type="GO" id="GO:0030490">
    <property type="term" value="P:maturation of SSU-rRNA"/>
    <property type="evidence" value="ECO:0007669"/>
    <property type="project" value="InterPro"/>
</dbReference>
<feature type="domain" description="Helicase ATP-binding" evidence="18">
    <location>
        <begin position="129"/>
        <end position="338"/>
    </location>
</feature>
<evidence type="ECO:0000256" key="7">
    <source>
        <dbReference type="ARBA" id="ARBA00022840"/>
    </source>
</evidence>
<dbReference type="Gene3D" id="3.40.50.300">
    <property type="entry name" value="P-loop containing nucleotide triphosphate hydrolases"/>
    <property type="match status" value="2"/>
</dbReference>
<accession>A0A6G1I0P8</accession>
<evidence type="ECO:0000256" key="8">
    <source>
        <dbReference type="ARBA" id="ARBA00022884"/>
    </source>
</evidence>
<dbReference type="Pfam" id="PF00271">
    <property type="entry name" value="Helicase_C"/>
    <property type="match status" value="1"/>
</dbReference>
<evidence type="ECO:0000256" key="13">
    <source>
        <dbReference type="ARBA" id="ARBA00024410"/>
    </source>
</evidence>
<dbReference type="GO" id="GO:0005829">
    <property type="term" value="C:cytosol"/>
    <property type="evidence" value="ECO:0007669"/>
    <property type="project" value="TreeGrafter"/>
</dbReference>
<sequence>MHPCTDQSILELHEIISTVAHSFTATLSTNLLQHPPLIDETHQCHGSLQAPNAVHEPEQESFGEEKDDSLYPSPLRAFKELSAHYGISAKLVKNILNYGYQMPTPVQSTTLPLLLEGPAYRHHGKKWHRHSPGTGSHLITIAPTGSGKTLAFLIPIFSSLYQERYVQLKENPSSTLKEDGPYAVVLAPTKELAYQIANEGRKLALNTGIRISVMTKGMRIGSTRDGEEAESEDNDEETGAGKCNPNAPVVKSHVLVSTPMAMLNALREEDGSVIDLKSTRFLVLDEADILLDPLFREQTIAVCKAHTSPSLRVSLWSATMSSSIQELAESLLTPHPGPTFRIIIGLQDSALPTISHKLTYCATEQGKLLALRQLLAPTAPSSRSNATQSLRPPFLIFTQTIARAKALHAELRYDIPAAAGGSSRIAALHSELPDRMRSRIMADFRRGEIWVIITTDLMARGLDFAGLNGVVNYDVPNSAATYVHRAGRTGRAGREGGVAVTLFTEADVPYVRSIANVIRTSEKAEGKEVLSVPDWLMECLPAPSKQAKKDLKLHGVKERRSGKEAMISTKSSYDRRARVKKMEMRGAKGRVGKSRALEDKDDQGEAAD</sequence>
<reference evidence="21" key="1">
    <citation type="journal article" date="2020" name="Stud. Mycol.">
        <title>101 Dothideomycetes genomes: a test case for predicting lifestyles and emergence of pathogens.</title>
        <authorList>
            <person name="Haridas S."/>
            <person name="Albert R."/>
            <person name="Binder M."/>
            <person name="Bloem J."/>
            <person name="Labutti K."/>
            <person name="Salamov A."/>
            <person name="Andreopoulos B."/>
            <person name="Baker S."/>
            <person name="Barry K."/>
            <person name="Bills G."/>
            <person name="Bluhm B."/>
            <person name="Cannon C."/>
            <person name="Castanera R."/>
            <person name="Culley D."/>
            <person name="Daum C."/>
            <person name="Ezra D."/>
            <person name="Gonzalez J."/>
            <person name="Henrissat B."/>
            <person name="Kuo A."/>
            <person name="Liang C."/>
            <person name="Lipzen A."/>
            <person name="Lutzoni F."/>
            <person name="Magnuson J."/>
            <person name="Mondo S."/>
            <person name="Nolan M."/>
            <person name="Ohm R."/>
            <person name="Pangilinan J."/>
            <person name="Park H.-J."/>
            <person name="Ramirez L."/>
            <person name="Alfaro M."/>
            <person name="Sun H."/>
            <person name="Tritt A."/>
            <person name="Yoshinaga Y."/>
            <person name="Zwiers L.-H."/>
            <person name="Turgeon B."/>
            <person name="Goodwin S."/>
            <person name="Spatafora J."/>
            <person name="Crous P."/>
            <person name="Grigoriev I."/>
        </authorList>
    </citation>
    <scope>NUCLEOTIDE SEQUENCE</scope>
    <source>
        <strain evidence="21">CBS 262.69</strain>
    </source>
</reference>
<dbReference type="InterPro" id="IPR044764">
    <property type="entry name" value="DDX52/Rok1_DEADc"/>
</dbReference>
<evidence type="ECO:0000256" key="6">
    <source>
        <dbReference type="ARBA" id="ARBA00022806"/>
    </source>
</evidence>
<evidence type="ECO:0000256" key="2">
    <source>
        <dbReference type="ARBA" id="ARBA00012552"/>
    </source>
</evidence>
<dbReference type="InterPro" id="IPR050079">
    <property type="entry name" value="DEAD_box_RNA_helicase"/>
</dbReference>
<gene>
    <name evidence="21" type="ORF">EJ06DRAFT_355627</name>
</gene>
<evidence type="ECO:0000313" key="21">
    <source>
        <dbReference type="EMBL" id="KAF2401696.1"/>
    </source>
</evidence>
<dbReference type="GO" id="GO:0005524">
    <property type="term" value="F:ATP binding"/>
    <property type="evidence" value="ECO:0007669"/>
    <property type="project" value="UniProtKB-KW"/>
</dbReference>
<keyword evidence="7" id="KW-0067">ATP-binding</keyword>
<evidence type="ECO:0000256" key="5">
    <source>
        <dbReference type="ARBA" id="ARBA00022801"/>
    </source>
</evidence>
<dbReference type="InterPro" id="IPR001650">
    <property type="entry name" value="Helicase_C-like"/>
</dbReference>
<dbReference type="InterPro" id="IPR014014">
    <property type="entry name" value="RNA_helicase_DEAD_Q_motif"/>
</dbReference>
<dbReference type="Proteomes" id="UP000799640">
    <property type="component" value="Unassembled WGS sequence"/>
</dbReference>
<comment type="subcellular location">
    <subcellularLocation>
        <location evidence="1">Nucleus</location>
    </subcellularLocation>
</comment>
<feature type="region of interest" description="Disordered" evidence="17">
    <location>
        <begin position="48"/>
        <end position="69"/>
    </location>
</feature>
<dbReference type="OrthoDB" id="360161at2759"/>
<dbReference type="EMBL" id="ML996692">
    <property type="protein sequence ID" value="KAF2401696.1"/>
    <property type="molecule type" value="Genomic_DNA"/>
</dbReference>